<dbReference type="Proteomes" id="UP000829494">
    <property type="component" value="Chromosome"/>
</dbReference>
<feature type="compositionally biased region" description="Basic and acidic residues" evidence="1">
    <location>
        <begin position="38"/>
        <end position="47"/>
    </location>
</feature>
<evidence type="ECO:0000313" key="2">
    <source>
        <dbReference type="EMBL" id="UNZ05969.1"/>
    </source>
</evidence>
<protein>
    <submittedName>
        <fullName evidence="2">Uncharacterized protein</fullName>
    </submittedName>
</protein>
<proteinExistence type="predicted"/>
<evidence type="ECO:0000313" key="3">
    <source>
        <dbReference type="Proteomes" id="UP000829494"/>
    </source>
</evidence>
<gene>
    <name evidence="2" type="ORF">SRIMR7_27845</name>
</gene>
<feature type="compositionally biased region" description="Basic residues" evidence="1">
    <location>
        <begin position="92"/>
        <end position="101"/>
    </location>
</feature>
<keyword evidence="3" id="KW-1185">Reference proteome</keyword>
<feature type="compositionally biased region" description="Basic and acidic residues" evidence="1">
    <location>
        <begin position="79"/>
        <end position="91"/>
    </location>
</feature>
<name>A0ABY3Z755_STRRM</name>
<sequence>MLLPVVLHRTYCHLKSRAYQVVLRTPRFRTAKSVAPVGEERRPERPKRTSVVRRPVPGRPQRRAADRCPAPSGPSPRRPAPDRPQRSATDRPHRRTKALAG</sequence>
<dbReference type="EMBL" id="CP094298">
    <property type="protein sequence ID" value="UNZ05969.1"/>
    <property type="molecule type" value="Genomic_DNA"/>
</dbReference>
<dbReference type="RefSeq" id="WP_003986559.1">
    <property type="nucleotide sequence ID" value="NZ_CP043497.1"/>
</dbReference>
<accession>A0ABY3Z755</accession>
<evidence type="ECO:0000256" key="1">
    <source>
        <dbReference type="SAM" id="MobiDB-lite"/>
    </source>
</evidence>
<organism evidence="2 3">
    <name type="scientific">Streptomyces rimosus subsp. rimosus</name>
    <dbReference type="NCBI Taxonomy" id="132474"/>
    <lineage>
        <taxon>Bacteria</taxon>
        <taxon>Bacillati</taxon>
        <taxon>Actinomycetota</taxon>
        <taxon>Actinomycetes</taxon>
        <taxon>Kitasatosporales</taxon>
        <taxon>Streptomycetaceae</taxon>
        <taxon>Streptomyces</taxon>
    </lineage>
</organism>
<feature type="region of interest" description="Disordered" evidence="1">
    <location>
        <begin position="34"/>
        <end position="101"/>
    </location>
</feature>
<dbReference type="GeneID" id="66854900"/>
<reference evidence="2 3" key="1">
    <citation type="submission" date="2022-03" db="EMBL/GenBank/DDBJ databases">
        <title>Complete genome of Streptomyces rimosus ssp. rimosus R7 (=ATCC 10970).</title>
        <authorList>
            <person name="Beganovic S."/>
            <person name="Ruckert C."/>
            <person name="Busche T."/>
            <person name="Kalinowski J."/>
            <person name="Wittmann C."/>
        </authorList>
    </citation>
    <scope>NUCLEOTIDE SEQUENCE [LARGE SCALE GENOMIC DNA]</scope>
    <source>
        <strain evidence="2 3">R7</strain>
    </source>
</reference>